<accession>A0ABU6V432</accession>
<reference evidence="2 3" key="1">
    <citation type="journal article" date="2023" name="Plants (Basel)">
        <title>Bridging the Gap: Combining Genomics and Transcriptomics Approaches to Understand Stylosanthes scabra, an Orphan Legume from the Brazilian Caatinga.</title>
        <authorList>
            <person name="Ferreira-Neto J.R.C."/>
            <person name="da Silva M.D."/>
            <person name="Binneck E."/>
            <person name="de Melo N.F."/>
            <person name="da Silva R.H."/>
            <person name="de Melo A.L.T.M."/>
            <person name="Pandolfi V."/>
            <person name="Bustamante F.O."/>
            <person name="Brasileiro-Vidal A.C."/>
            <person name="Benko-Iseppon A.M."/>
        </authorList>
    </citation>
    <scope>NUCLEOTIDE SEQUENCE [LARGE SCALE GENOMIC DNA]</scope>
    <source>
        <tissue evidence="2">Leaves</tissue>
    </source>
</reference>
<dbReference type="EMBL" id="JASCZI010132521">
    <property type="protein sequence ID" value="MED6167018.1"/>
    <property type="molecule type" value="Genomic_DNA"/>
</dbReference>
<feature type="non-terminal residue" evidence="2">
    <location>
        <position position="1"/>
    </location>
</feature>
<feature type="compositionally biased region" description="Polar residues" evidence="1">
    <location>
        <begin position="10"/>
        <end position="29"/>
    </location>
</feature>
<evidence type="ECO:0000313" key="2">
    <source>
        <dbReference type="EMBL" id="MED6167018.1"/>
    </source>
</evidence>
<protein>
    <submittedName>
        <fullName evidence="2">Uncharacterized protein</fullName>
    </submittedName>
</protein>
<name>A0ABU6V432_9FABA</name>
<feature type="region of interest" description="Disordered" evidence="1">
    <location>
        <begin position="10"/>
        <end position="32"/>
    </location>
</feature>
<proteinExistence type="predicted"/>
<gene>
    <name evidence="2" type="ORF">PIB30_115054</name>
</gene>
<sequence>IQRLQIVTVSQQGRDPTESISPTTFQTEFPQRKASFRKSTQGLIRYIRTRQIKKSQKLQTHQCINELQCHNAQNCQRPQLGSLANSIGNIYLNIYLTSREL</sequence>
<feature type="non-terminal residue" evidence="2">
    <location>
        <position position="101"/>
    </location>
</feature>
<comment type="caution">
    <text evidence="2">The sequence shown here is derived from an EMBL/GenBank/DDBJ whole genome shotgun (WGS) entry which is preliminary data.</text>
</comment>
<evidence type="ECO:0000313" key="3">
    <source>
        <dbReference type="Proteomes" id="UP001341840"/>
    </source>
</evidence>
<evidence type="ECO:0000256" key="1">
    <source>
        <dbReference type="SAM" id="MobiDB-lite"/>
    </source>
</evidence>
<keyword evidence="3" id="KW-1185">Reference proteome</keyword>
<organism evidence="2 3">
    <name type="scientific">Stylosanthes scabra</name>
    <dbReference type="NCBI Taxonomy" id="79078"/>
    <lineage>
        <taxon>Eukaryota</taxon>
        <taxon>Viridiplantae</taxon>
        <taxon>Streptophyta</taxon>
        <taxon>Embryophyta</taxon>
        <taxon>Tracheophyta</taxon>
        <taxon>Spermatophyta</taxon>
        <taxon>Magnoliopsida</taxon>
        <taxon>eudicotyledons</taxon>
        <taxon>Gunneridae</taxon>
        <taxon>Pentapetalae</taxon>
        <taxon>rosids</taxon>
        <taxon>fabids</taxon>
        <taxon>Fabales</taxon>
        <taxon>Fabaceae</taxon>
        <taxon>Papilionoideae</taxon>
        <taxon>50 kb inversion clade</taxon>
        <taxon>dalbergioids sensu lato</taxon>
        <taxon>Dalbergieae</taxon>
        <taxon>Pterocarpus clade</taxon>
        <taxon>Stylosanthes</taxon>
    </lineage>
</organism>
<dbReference type="Proteomes" id="UP001341840">
    <property type="component" value="Unassembled WGS sequence"/>
</dbReference>